<feature type="compositionally biased region" description="Low complexity" evidence="2">
    <location>
        <begin position="58"/>
        <end position="76"/>
    </location>
</feature>
<dbReference type="InParanoid" id="F2UNM9"/>
<evidence type="ECO:0000256" key="2">
    <source>
        <dbReference type="SAM" id="MobiDB-lite"/>
    </source>
</evidence>
<protein>
    <recommendedName>
        <fullName evidence="3">SH2 domain-containing protein</fullName>
    </recommendedName>
</protein>
<dbReference type="InterPro" id="IPR036860">
    <property type="entry name" value="SH2_dom_sf"/>
</dbReference>
<dbReference type="EMBL" id="GL832984">
    <property type="protein sequence ID" value="EGD79234.1"/>
    <property type="molecule type" value="Genomic_DNA"/>
</dbReference>
<proteinExistence type="predicted"/>
<sequence>MDTTSDYATVFGTKAIHPTDKVERPPTLQELLVKQAETGVADPALTQLRKAMEHKQLSNSRPASRARSSTTSSTDRSSSRTSEDHEVEAALTRSFQRHHLNVPGADAAIIAANAAGEEEKEEERDSISPLPHSFDPDQRRRSQSVSTSHELRRPGSPRQFRSRAVSHGCRPRSMSSASDANDIHPAVDELLSGFHGALSRQDAEIRVVGTPPGSYLVREKRIERLYALTVHLGDGQVQHHLIEKPK</sequence>
<evidence type="ECO:0000256" key="1">
    <source>
        <dbReference type="PROSITE-ProRule" id="PRU00191"/>
    </source>
</evidence>
<organism evidence="5">
    <name type="scientific">Salpingoeca rosetta (strain ATCC 50818 / BSB-021)</name>
    <dbReference type="NCBI Taxonomy" id="946362"/>
    <lineage>
        <taxon>Eukaryota</taxon>
        <taxon>Choanoflagellata</taxon>
        <taxon>Craspedida</taxon>
        <taxon>Salpingoecidae</taxon>
        <taxon>Salpingoeca</taxon>
    </lineage>
</organism>
<dbReference type="AlphaFoldDB" id="F2UNM9"/>
<dbReference type="Pfam" id="PF00017">
    <property type="entry name" value="SH2"/>
    <property type="match status" value="1"/>
</dbReference>
<dbReference type="Proteomes" id="UP000007799">
    <property type="component" value="Unassembled WGS sequence"/>
</dbReference>
<dbReference type="GeneID" id="16069863"/>
<accession>F2UNM9</accession>
<dbReference type="CDD" id="cd00173">
    <property type="entry name" value="SH2"/>
    <property type="match status" value="1"/>
</dbReference>
<feature type="region of interest" description="Disordered" evidence="2">
    <location>
        <begin position="1"/>
        <end position="24"/>
    </location>
</feature>
<dbReference type="KEGG" id="sre:PTSG_09955"/>
<feature type="region of interest" description="Disordered" evidence="2">
    <location>
        <begin position="51"/>
        <end position="88"/>
    </location>
</feature>
<dbReference type="RefSeq" id="XP_004989319.1">
    <property type="nucleotide sequence ID" value="XM_004989262.1"/>
</dbReference>
<feature type="domain" description="SH2" evidence="3">
    <location>
        <begin position="193"/>
        <end position="246"/>
    </location>
</feature>
<dbReference type="Gene3D" id="3.30.505.10">
    <property type="entry name" value="SH2 domain"/>
    <property type="match status" value="1"/>
</dbReference>
<evidence type="ECO:0000259" key="3">
    <source>
        <dbReference type="PROSITE" id="PS50001"/>
    </source>
</evidence>
<evidence type="ECO:0000313" key="4">
    <source>
        <dbReference type="EMBL" id="EGD79234.1"/>
    </source>
</evidence>
<evidence type="ECO:0000313" key="5">
    <source>
        <dbReference type="Proteomes" id="UP000007799"/>
    </source>
</evidence>
<dbReference type="PROSITE" id="PS50001">
    <property type="entry name" value="SH2"/>
    <property type="match status" value="1"/>
</dbReference>
<keyword evidence="1" id="KW-0727">SH2 domain</keyword>
<feature type="region of interest" description="Disordered" evidence="2">
    <location>
        <begin position="114"/>
        <end position="180"/>
    </location>
</feature>
<reference evidence="4" key="1">
    <citation type="submission" date="2009-08" db="EMBL/GenBank/DDBJ databases">
        <title>Annotation of Salpingoeca rosetta.</title>
        <authorList>
            <consortium name="The Broad Institute Genome Sequencing Platform"/>
            <person name="Russ C."/>
            <person name="Cuomo C."/>
            <person name="Burger G."/>
            <person name="Gray M.W."/>
            <person name="Holland P.W.H."/>
            <person name="King N."/>
            <person name="Lang F.B.F."/>
            <person name="Roger A.J."/>
            <person name="Ruiz-Trillo I."/>
            <person name="Young S.K."/>
            <person name="Zeng Q."/>
            <person name="Gargeya S."/>
            <person name="Alvarado L."/>
            <person name="Berlin A."/>
            <person name="Chapman S.B."/>
            <person name="Chen Z."/>
            <person name="Freedman E."/>
            <person name="Gellesch M."/>
            <person name="Goldberg J."/>
            <person name="Griggs A."/>
            <person name="Gujja S."/>
            <person name="Heilman E."/>
            <person name="Heiman D."/>
            <person name="Howarth C."/>
            <person name="Mehta T."/>
            <person name="Neiman D."/>
            <person name="Pearson M."/>
            <person name="Roberts A."/>
            <person name="Saif S."/>
            <person name="Shea T."/>
            <person name="Shenoy N."/>
            <person name="Sisk P."/>
            <person name="Stolte C."/>
            <person name="Sykes S."/>
            <person name="White J."/>
            <person name="Yandava C."/>
            <person name="Haas B."/>
            <person name="Nusbaum C."/>
            <person name="Birren B."/>
        </authorList>
    </citation>
    <scope>NUCLEOTIDE SEQUENCE [LARGE SCALE GENOMIC DNA]</scope>
    <source>
        <strain evidence="4">ATCC 50818</strain>
    </source>
</reference>
<dbReference type="OrthoDB" id="535945at2759"/>
<feature type="compositionally biased region" description="Basic and acidic residues" evidence="2">
    <location>
        <begin position="77"/>
        <end position="88"/>
    </location>
</feature>
<dbReference type="InterPro" id="IPR000980">
    <property type="entry name" value="SH2"/>
</dbReference>
<name>F2UNM9_SALR5</name>
<keyword evidence="5" id="KW-1185">Reference proteome</keyword>
<gene>
    <name evidence="4" type="ORF">PTSG_09955</name>
</gene>
<dbReference type="SUPFAM" id="SSF55550">
    <property type="entry name" value="SH2 domain"/>
    <property type="match status" value="1"/>
</dbReference>